<dbReference type="Proteomes" id="UP000479526">
    <property type="component" value="Unassembled WGS sequence"/>
</dbReference>
<name>A0A7C9NFB6_9ACTN</name>
<keyword evidence="9" id="KW-1185">Reference proteome</keyword>
<feature type="transmembrane region" description="Helical" evidence="6">
    <location>
        <begin position="312"/>
        <end position="335"/>
    </location>
</feature>
<accession>A0A7C9NFB6</accession>
<evidence type="ECO:0000256" key="3">
    <source>
        <dbReference type="ARBA" id="ARBA00022692"/>
    </source>
</evidence>
<keyword evidence="4 6" id="KW-1133">Transmembrane helix</keyword>
<evidence type="ECO:0000256" key="4">
    <source>
        <dbReference type="ARBA" id="ARBA00022989"/>
    </source>
</evidence>
<feature type="transmembrane region" description="Helical" evidence="6">
    <location>
        <begin position="277"/>
        <end position="300"/>
    </location>
</feature>
<dbReference type="AlphaFoldDB" id="A0A7C9NFB6"/>
<organism evidence="8 9">
    <name type="scientific">Herbidospora solisilvae</name>
    <dbReference type="NCBI Taxonomy" id="2696284"/>
    <lineage>
        <taxon>Bacteria</taxon>
        <taxon>Bacillati</taxon>
        <taxon>Actinomycetota</taxon>
        <taxon>Actinomycetes</taxon>
        <taxon>Streptosporangiales</taxon>
        <taxon>Streptosporangiaceae</taxon>
        <taxon>Herbidospora</taxon>
    </lineage>
</organism>
<comment type="subcellular location">
    <subcellularLocation>
        <location evidence="1">Cell membrane</location>
        <topology evidence="1">Multi-pass membrane protein</topology>
    </subcellularLocation>
</comment>
<feature type="transmembrane region" description="Helical" evidence="6">
    <location>
        <begin position="99"/>
        <end position="120"/>
    </location>
</feature>
<dbReference type="GO" id="GO:0005886">
    <property type="term" value="C:plasma membrane"/>
    <property type="evidence" value="ECO:0007669"/>
    <property type="project" value="UniProtKB-SubCell"/>
</dbReference>
<feature type="domain" description="Copper resistance protein D" evidence="7">
    <location>
        <begin position="232"/>
        <end position="334"/>
    </location>
</feature>
<evidence type="ECO:0000313" key="9">
    <source>
        <dbReference type="Proteomes" id="UP000479526"/>
    </source>
</evidence>
<feature type="transmembrane region" description="Helical" evidence="6">
    <location>
        <begin position="173"/>
        <end position="194"/>
    </location>
</feature>
<evidence type="ECO:0000256" key="1">
    <source>
        <dbReference type="ARBA" id="ARBA00004651"/>
    </source>
</evidence>
<feature type="transmembrane region" description="Helical" evidence="6">
    <location>
        <begin position="206"/>
        <end position="225"/>
    </location>
</feature>
<keyword evidence="5 6" id="KW-0472">Membrane</keyword>
<evidence type="ECO:0000259" key="7">
    <source>
        <dbReference type="Pfam" id="PF05425"/>
    </source>
</evidence>
<reference evidence="8 9" key="1">
    <citation type="submission" date="2020-01" db="EMBL/GenBank/DDBJ databases">
        <title>Herbidospora sp. NEAU-GS84 nov., a novel actinomycete isolated from soil.</title>
        <authorList>
            <person name="Han L."/>
        </authorList>
    </citation>
    <scope>NUCLEOTIDE SEQUENCE [LARGE SCALE GENOMIC DNA]</scope>
    <source>
        <strain evidence="8 9">NEAU-GS84</strain>
    </source>
</reference>
<dbReference type="InterPro" id="IPR008457">
    <property type="entry name" value="Cu-R_CopD_dom"/>
</dbReference>
<gene>
    <name evidence="8" type="ORF">GT755_07540</name>
</gene>
<keyword evidence="3 6" id="KW-0812">Transmembrane</keyword>
<dbReference type="GO" id="GO:0006825">
    <property type="term" value="P:copper ion transport"/>
    <property type="evidence" value="ECO:0007669"/>
    <property type="project" value="InterPro"/>
</dbReference>
<dbReference type="EMBL" id="WXEW01000002">
    <property type="protein sequence ID" value="NAS21538.1"/>
    <property type="molecule type" value="Genomic_DNA"/>
</dbReference>
<feature type="transmembrane region" description="Helical" evidence="6">
    <location>
        <begin position="237"/>
        <end position="257"/>
    </location>
</feature>
<keyword evidence="2" id="KW-1003">Cell membrane</keyword>
<evidence type="ECO:0000313" key="8">
    <source>
        <dbReference type="EMBL" id="NAS21538.1"/>
    </source>
</evidence>
<dbReference type="Pfam" id="PF05425">
    <property type="entry name" value="CopD"/>
    <property type="match status" value="1"/>
</dbReference>
<feature type="transmembrane region" description="Helical" evidence="6">
    <location>
        <begin position="59"/>
        <end position="78"/>
    </location>
</feature>
<evidence type="ECO:0000256" key="5">
    <source>
        <dbReference type="ARBA" id="ARBA00023136"/>
    </source>
</evidence>
<evidence type="ECO:0000256" key="6">
    <source>
        <dbReference type="SAM" id="Phobius"/>
    </source>
</evidence>
<comment type="caution">
    <text evidence="8">The sequence shown here is derived from an EMBL/GenBank/DDBJ whole genome shotgun (WGS) entry which is preliminary data.</text>
</comment>
<protein>
    <submittedName>
        <fullName evidence="8">Copper resistance protein CopD</fullName>
    </submittedName>
</protein>
<dbReference type="InterPro" id="IPR032694">
    <property type="entry name" value="CopC/D"/>
</dbReference>
<dbReference type="PANTHER" id="PTHR34820">
    <property type="entry name" value="INNER MEMBRANE PROTEIN YEBZ"/>
    <property type="match status" value="1"/>
</dbReference>
<feature type="transmembrane region" description="Helical" evidence="6">
    <location>
        <begin position="20"/>
        <end position="39"/>
    </location>
</feature>
<dbReference type="PANTHER" id="PTHR34820:SF4">
    <property type="entry name" value="INNER MEMBRANE PROTEIN YEBZ"/>
    <property type="match status" value="1"/>
</dbReference>
<dbReference type="RefSeq" id="WP_161478983.1">
    <property type="nucleotide sequence ID" value="NZ_WXEW01000002.1"/>
</dbReference>
<feature type="transmembrane region" description="Helical" evidence="6">
    <location>
        <begin position="140"/>
        <end position="161"/>
    </location>
</feature>
<evidence type="ECO:0000256" key="2">
    <source>
        <dbReference type="ARBA" id="ARBA00022475"/>
    </source>
</evidence>
<sequence length="340" mass="35125">MTLLDSRPAAVDRRLGALPLAGLAGAGLTAVVVATWATLPEPPFGLPAAGPWVEFGLPVTRLVLDVAALVTVGLSLLPKLLGFDHPEATEPAASRARRWAVYSAIVWAFAALAATLLSAAEVMPDRFPDVPLFVDAIGSGQGLVVSAAAATLSAAIGMFAVRFGEKVPAELRVGAAVFGLLPLPVTGHATNWYWHDLSMVAMELHVIGAALWTGGLLAVALLLASDRELLGRTLPRFSRLATTALLVVAASGLFSGIVELLLSPAEAFPASLVTTEYGLLVVVKTVLAGLIALLGANIRFRLLPGVVARRPTAFAAWAAVELTVLGLAYGVAVVITRTGG</sequence>
<proteinExistence type="predicted"/>